<dbReference type="PANTHER" id="PTHR10605">
    <property type="entry name" value="HEPARAN SULFATE SULFOTRANSFERASE"/>
    <property type="match status" value="1"/>
</dbReference>
<evidence type="ECO:0000259" key="6">
    <source>
        <dbReference type="Pfam" id="PF00685"/>
    </source>
</evidence>
<dbReference type="AlphaFoldDB" id="A0A6P8H8N8"/>
<name>A0A6P8H8N8_ACTTE</name>
<evidence type="ECO:0000256" key="3">
    <source>
        <dbReference type="PIRSR" id="PIRSR637359-1"/>
    </source>
</evidence>
<sequence length="396" mass="45916">MTLRRKKSLSIVLLFGLALFLFAFPLQKLQFGDSNRKSIDATGSDLNFDSPEKTSILQKTSKYLQESKLVYNPQGTNDYERKENRDTLQIISLQHPIKVPLSQVKHYKEKTTVSRDFLSKKIKAGVGEMRKRFPTAIILGVKKAGTRALLEILRMHPNVIGASNEVYFFNGYHTKGLEWYRQQMPVSSPGQMTIEKSPTYFTSVQNTQVVNRMFIFSRSMAERLKLIVVVRDPVKRCVSEYTDMVARSKKNEIPAVDDIEKLILHDNGTVNADSELVKIGLYDKHLKKWLEYFLESEIHFVSGEELAKNPLEEIKSVEKFLELSPFFTDRNFRINKSKGFPCFLPDPAVNVSYCLPSNKGRKHADIKRTTLELLRRFYQPYNKQFYSTVKRNFRWS</sequence>
<feature type="binding site" evidence="4">
    <location>
        <position position="239"/>
    </location>
    <ligand>
        <name>3'-phosphoadenylyl sulfate</name>
        <dbReference type="ChEBI" id="CHEBI:58339"/>
    </ligand>
</feature>
<evidence type="ECO:0000256" key="4">
    <source>
        <dbReference type="PIRSR" id="PIRSR637359-2"/>
    </source>
</evidence>
<feature type="domain" description="Sulfotransferase" evidence="6">
    <location>
        <begin position="136"/>
        <end position="343"/>
    </location>
</feature>
<feature type="disulfide bond" evidence="5">
    <location>
        <begin position="342"/>
        <end position="354"/>
    </location>
</feature>
<keyword evidence="5" id="KW-1015">Disulfide bond</keyword>
<dbReference type="Proteomes" id="UP000515163">
    <property type="component" value="Unplaced"/>
</dbReference>
<dbReference type="InterPro" id="IPR027417">
    <property type="entry name" value="P-loop_NTPase"/>
</dbReference>
<keyword evidence="1" id="KW-0808">Transferase</keyword>
<dbReference type="GeneID" id="116286417"/>
<dbReference type="InParanoid" id="A0A6P8H8N8"/>
<proteinExistence type="predicted"/>
<dbReference type="InterPro" id="IPR000863">
    <property type="entry name" value="Sulfotransferase_dom"/>
</dbReference>
<evidence type="ECO:0000313" key="7">
    <source>
        <dbReference type="Proteomes" id="UP000515163"/>
    </source>
</evidence>
<dbReference type="KEGG" id="aten:116286417"/>
<dbReference type="GO" id="GO:0008467">
    <property type="term" value="F:[heparan sulfate]-glucosamine 3-sulfotransferase activity"/>
    <property type="evidence" value="ECO:0007669"/>
    <property type="project" value="TreeGrafter"/>
</dbReference>
<evidence type="ECO:0000256" key="1">
    <source>
        <dbReference type="ARBA" id="ARBA00022679"/>
    </source>
</evidence>
<protein>
    <submittedName>
        <fullName evidence="8">Heparan sulfate glucosamine 3-O-sulfotransferase 2-like</fullName>
    </submittedName>
</protein>
<feature type="active site" description="For sulfotransferase activity" evidence="3">
    <location>
        <position position="143"/>
    </location>
</feature>
<feature type="binding site" evidence="4">
    <location>
        <begin position="143"/>
        <end position="147"/>
    </location>
    <ligand>
        <name>3'-phosphoadenylyl sulfate</name>
        <dbReference type="ChEBI" id="CHEBI:58339"/>
    </ligand>
</feature>
<keyword evidence="7" id="KW-1185">Reference proteome</keyword>
<dbReference type="SUPFAM" id="SSF52540">
    <property type="entry name" value="P-loop containing nucleoside triphosphate hydrolases"/>
    <property type="match status" value="1"/>
</dbReference>
<keyword evidence="2" id="KW-0325">Glycoprotein</keyword>
<dbReference type="Pfam" id="PF00685">
    <property type="entry name" value="Sulfotransfer_1"/>
    <property type="match status" value="1"/>
</dbReference>
<evidence type="ECO:0000256" key="5">
    <source>
        <dbReference type="PIRSR" id="PIRSR637359-3"/>
    </source>
</evidence>
<dbReference type="InterPro" id="IPR037359">
    <property type="entry name" value="NST/OST"/>
</dbReference>
<dbReference type="PANTHER" id="PTHR10605:SF72">
    <property type="entry name" value="HEPARAN SULFATE 3-O SULFOTRANSFERASE-B, ISOFORM A"/>
    <property type="match status" value="1"/>
</dbReference>
<dbReference type="Gene3D" id="3.40.50.300">
    <property type="entry name" value="P-loop containing nucleotide triphosphate hydrolases"/>
    <property type="match status" value="1"/>
</dbReference>
<gene>
    <name evidence="8" type="primary">LOC116286417</name>
</gene>
<evidence type="ECO:0000256" key="2">
    <source>
        <dbReference type="ARBA" id="ARBA00023180"/>
    </source>
</evidence>
<organism evidence="7 8">
    <name type="scientific">Actinia tenebrosa</name>
    <name type="common">Australian red waratah sea anemone</name>
    <dbReference type="NCBI Taxonomy" id="6105"/>
    <lineage>
        <taxon>Eukaryota</taxon>
        <taxon>Metazoa</taxon>
        <taxon>Cnidaria</taxon>
        <taxon>Anthozoa</taxon>
        <taxon>Hexacorallia</taxon>
        <taxon>Actiniaria</taxon>
        <taxon>Actiniidae</taxon>
        <taxon>Actinia</taxon>
    </lineage>
</organism>
<dbReference type="OrthoDB" id="411451at2759"/>
<feature type="binding site" evidence="4">
    <location>
        <begin position="359"/>
        <end position="363"/>
    </location>
    <ligand>
        <name>3'-phosphoadenylyl sulfate</name>
        <dbReference type="ChEBI" id="CHEBI:58339"/>
    </ligand>
</feature>
<reference evidence="8" key="1">
    <citation type="submission" date="2025-08" db="UniProtKB">
        <authorList>
            <consortium name="RefSeq"/>
        </authorList>
    </citation>
    <scope>IDENTIFICATION</scope>
    <source>
        <tissue evidence="8">Tentacle</tissue>
    </source>
</reference>
<dbReference type="RefSeq" id="XP_031548795.1">
    <property type="nucleotide sequence ID" value="XM_031692935.1"/>
</dbReference>
<feature type="binding site" evidence="4">
    <location>
        <position position="231"/>
    </location>
    <ligand>
        <name>3'-phosphoadenylyl sulfate</name>
        <dbReference type="ChEBI" id="CHEBI:58339"/>
    </ligand>
</feature>
<evidence type="ECO:0000313" key="8">
    <source>
        <dbReference type="RefSeq" id="XP_031548795.1"/>
    </source>
</evidence>
<accession>A0A6P8H8N8</accession>